<evidence type="ECO:0000313" key="1">
    <source>
        <dbReference type="EMBL" id="OJJ67244.1"/>
    </source>
</evidence>
<organism evidence="1 2">
    <name type="scientific">Aspergillus brasiliensis (strain CBS 101740 / IMI 381727 / IBT 21946)</name>
    <dbReference type="NCBI Taxonomy" id="767769"/>
    <lineage>
        <taxon>Eukaryota</taxon>
        <taxon>Fungi</taxon>
        <taxon>Dikarya</taxon>
        <taxon>Ascomycota</taxon>
        <taxon>Pezizomycotina</taxon>
        <taxon>Eurotiomycetes</taxon>
        <taxon>Eurotiomycetidae</taxon>
        <taxon>Eurotiales</taxon>
        <taxon>Aspergillaceae</taxon>
        <taxon>Aspergillus</taxon>
        <taxon>Aspergillus subgen. Circumdati</taxon>
    </lineage>
</organism>
<dbReference type="EMBL" id="KV878695">
    <property type="protein sequence ID" value="OJJ67244.1"/>
    <property type="molecule type" value="Genomic_DNA"/>
</dbReference>
<dbReference type="VEuPathDB" id="FungiDB:ASPBRDRAFT_69295"/>
<gene>
    <name evidence="1" type="ORF">ASPBRDRAFT_69295</name>
</gene>
<dbReference type="GeneID" id="93581514"/>
<protein>
    <submittedName>
        <fullName evidence="1">Uncharacterized protein</fullName>
    </submittedName>
</protein>
<dbReference type="OrthoDB" id="10553202at2759"/>
<dbReference type="Proteomes" id="UP000184499">
    <property type="component" value="Unassembled WGS sequence"/>
</dbReference>
<evidence type="ECO:0000313" key="2">
    <source>
        <dbReference type="Proteomes" id="UP000184499"/>
    </source>
</evidence>
<dbReference type="RefSeq" id="XP_067474493.1">
    <property type="nucleotide sequence ID" value="XM_067629027.1"/>
</dbReference>
<reference evidence="2" key="1">
    <citation type="journal article" date="2017" name="Genome Biol.">
        <title>Comparative genomics reveals high biological diversity and specific adaptations in the industrially and medically important fungal genus Aspergillus.</title>
        <authorList>
            <person name="de Vries R.P."/>
            <person name="Riley R."/>
            <person name="Wiebenga A."/>
            <person name="Aguilar-Osorio G."/>
            <person name="Amillis S."/>
            <person name="Uchima C.A."/>
            <person name="Anderluh G."/>
            <person name="Asadollahi M."/>
            <person name="Askin M."/>
            <person name="Barry K."/>
            <person name="Battaglia E."/>
            <person name="Bayram O."/>
            <person name="Benocci T."/>
            <person name="Braus-Stromeyer S.A."/>
            <person name="Caldana C."/>
            <person name="Canovas D."/>
            <person name="Cerqueira G.C."/>
            <person name="Chen F."/>
            <person name="Chen W."/>
            <person name="Choi C."/>
            <person name="Clum A."/>
            <person name="Dos Santos R.A."/>
            <person name="Damasio A.R."/>
            <person name="Diallinas G."/>
            <person name="Emri T."/>
            <person name="Fekete E."/>
            <person name="Flipphi M."/>
            <person name="Freyberg S."/>
            <person name="Gallo A."/>
            <person name="Gournas C."/>
            <person name="Habgood R."/>
            <person name="Hainaut M."/>
            <person name="Harispe M.L."/>
            <person name="Henrissat B."/>
            <person name="Hilden K.S."/>
            <person name="Hope R."/>
            <person name="Hossain A."/>
            <person name="Karabika E."/>
            <person name="Karaffa L."/>
            <person name="Karanyi Z."/>
            <person name="Krasevec N."/>
            <person name="Kuo A."/>
            <person name="Kusch H."/>
            <person name="LaButti K."/>
            <person name="Lagendijk E.L."/>
            <person name="Lapidus A."/>
            <person name="Levasseur A."/>
            <person name="Lindquist E."/>
            <person name="Lipzen A."/>
            <person name="Logrieco A.F."/>
            <person name="MacCabe A."/>
            <person name="Maekelae M.R."/>
            <person name="Malavazi I."/>
            <person name="Melin P."/>
            <person name="Meyer V."/>
            <person name="Mielnichuk N."/>
            <person name="Miskei M."/>
            <person name="Molnar A.P."/>
            <person name="Mule G."/>
            <person name="Ngan C.Y."/>
            <person name="Orejas M."/>
            <person name="Orosz E."/>
            <person name="Ouedraogo J.P."/>
            <person name="Overkamp K.M."/>
            <person name="Park H.-S."/>
            <person name="Perrone G."/>
            <person name="Piumi F."/>
            <person name="Punt P.J."/>
            <person name="Ram A.F."/>
            <person name="Ramon A."/>
            <person name="Rauscher S."/>
            <person name="Record E."/>
            <person name="Riano-Pachon D.M."/>
            <person name="Robert V."/>
            <person name="Roehrig J."/>
            <person name="Ruller R."/>
            <person name="Salamov A."/>
            <person name="Salih N.S."/>
            <person name="Samson R.A."/>
            <person name="Sandor E."/>
            <person name="Sanguinetti M."/>
            <person name="Schuetze T."/>
            <person name="Sepcic K."/>
            <person name="Shelest E."/>
            <person name="Sherlock G."/>
            <person name="Sophianopoulou V."/>
            <person name="Squina F.M."/>
            <person name="Sun H."/>
            <person name="Susca A."/>
            <person name="Todd R.B."/>
            <person name="Tsang A."/>
            <person name="Unkles S.E."/>
            <person name="van de Wiele N."/>
            <person name="van Rossen-Uffink D."/>
            <person name="Oliveira J.V."/>
            <person name="Vesth T.C."/>
            <person name="Visser J."/>
            <person name="Yu J.-H."/>
            <person name="Zhou M."/>
            <person name="Andersen M.R."/>
            <person name="Archer D.B."/>
            <person name="Baker S.E."/>
            <person name="Benoit I."/>
            <person name="Brakhage A.A."/>
            <person name="Braus G.H."/>
            <person name="Fischer R."/>
            <person name="Frisvad J.C."/>
            <person name="Goldman G.H."/>
            <person name="Houbraken J."/>
            <person name="Oakley B."/>
            <person name="Pocsi I."/>
            <person name="Scazzocchio C."/>
            <person name="Seiboth B."/>
            <person name="vanKuyk P.A."/>
            <person name="Wortman J."/>
            <person name="Dyer P.S."/>
            <person name="Grigoriev I.V."/>
        </authorList>
    </citation>
    <scope>NUCLEOTIDE SEQUENCE [LARGE SCALE GENOMIC DNA]</scope>
    <source>
        <strain evidence="2">CBS 101740 / IMI 381727 / IBT 21946</strain>
    </source>
</reference>
<accession>A0A1L9U6E1</accession>
<sequence>MGKWKSENTLQYDEEEVKASLNLFAFHSNSNVKIRLNNSLGMIISTSYKPTGTEAEPSNNAIRLASDTVQRDILAYASLFNNNSADKSEEFQSLDEKEKAVLYESRYGTSMSVSKVLGSLLGQQIENSTQRVQDAEEARDLFNALSKFATKANLEGFTTAFKGTMAYDREHSRAIVNKLVREGKMPEELGKNIDATINTDQKAWLFMEWHDRTDYATAIENETAPLNILQVMKEEEVMKEVLATVLPQVVGN</sequence>
<name>A0A1L9U6E1_ASPBC</name>
<proteinExistence type="predicted"/>
<keyword evidence="2" id="KW-1185">Reference proteome</keyword>
<dbReference type="AlphaFoldDB" id="A0A1L9U6E1"/>